<evidence type="ECO:0000256" key="1">
    <source>
        <dbReference type="SAM" id="Phobius"/>
    </source>
</evidence>
<comment type="caution">
    <text evidence="2">The sequence shown here is derived from an EMBL/GenBank/DDBJ whole genome shotgun (WGS) entry which is preliminary data.</text>
</comment>
<evidence type="ECO:0000313" key="2">
    <source>
        <dbReference type="EMBL" id="KAJ6971718.1"/>
    </source>
</evidence>
<keyword evidence="1" id="KW-0812">Transmembrane</keyword>
<dbReference type="Proteomes" id="UP001164929">
    <property type="component" value="Chromosome 14"/>
</dbReference>
<gene>
    <name evidence="2" type="ORF">NC653_032293</name>
</gene>
<evidence type="ECO:0000313" key="3">
    <source>
        <dbReference type="Proteomes" id="UP001164929"/>
    </source>
</evidence>
<feature type="transmembrane region" description="Helical" evidence="1">
    <location>
        <begin position="136"/>
        <end position="157"/>
    </location>
</feature>
<reference evidence="2" key="1">
    <citation type="journal article" date="2023" name="Mol. Ecol. Resour.">
        <title>Chromosome-level genome assembly of a triploid poplar Populus alba 'Berolinensis'.</title>
        <authorList>
            <person name="Chen S."/>
            <person name="Yu Y."/>
            <person name="Wang X."/>
            <person name="Wang S."/>
            <person name="Zhang T."/>
            <person name="Zhou Y."/>
            <person name="He R."/>
            <person name="Meng N."/>
            <person name="Wang Y."/>
            <person name="Liu W."/>
            <person name="Liu Z."/>
            <person name="Liu J."/>
            <person name="Guo Q."/>
            <person name="Huang H."/>
            <person name="Sederoff R.R."/>
            <person name="Wang G."/>
            <person name="Qu G."/>
            <person name="Chen S."/>
        </authorList>
    </citation>
    <scope>NUCLEOTIDE SEQUENCE</scope>
    <source>
        <strain evidence="2">SC-2020</strain>
    </source>
</reference>
<proteinExistence type="predicted"/>
<name>A0AAD6LR93_9ROSI</name>
<keyword evidence="3" id="KW-1185">Reference proteome</keyword>
<protein>
    <submittedName>
        <fullName evidence="2">Uncharacterized protein</fullName>
    </submittedName>
</protein>
<feature type="transmembrane region" description="Helical" evidence="1">
    <location>
        <begin position="169"/>
        <end position="194"/>
    </location>
</feature>
<organism evidence="2 3">
    <name type="scientific">Populus alba x Populus x berolinensis</name>
    <dbReference type="NCBI Taxonomy" id="444605"/>
    <lineage>
        <taxon>Eukaryota</taxon>
        <taxon>Viridiplantae</taxon>
        <taxon>Streptophyta</taxon>
        <taxon>Embryophyta</taxon>
        <taxon>Tracheophyta</taxon>
        <taxon>Spermatophyta</taxon>
        <taxon>Magnoliopsida</taxon>
        <taxon>eudicotyledons</taxon>
        <taxon>Gunneridae</taxon>
        <taxon>Pentapetalae</taxon>
        <taxon>rosids</taxon>
        <taxon>fabids</taxon>
        <taxon>Malpighiales</taxon>
        <taxon>Salicaceae</taxon>
        <taxon>Saliceae</taxon>
        <taxon>Populus</taxon>
    </lineage>
</organism>
<keyword evidence="1" id="KW-1133">Transmembrane helix</keyword>
<dbReference type="EMBL" id="JAQIZT010000014">
    <property type="protein sequence ID" value="KAJ6971718.1"/>
    <property type="molecule type" value="Genomic_DNA"/>
</dbReference>
<dbReference type="AlphaFoldDB" id="A0AAD6LR93"/>
<sequence length="203" mass="22711">MNSHQEINECLGIERDHRIRFVPIHSAALNSIKFPTYPEENSTWTAFQCPRPIPKAAPCNAFVLGSPSVKLNPLPLESAERITALPFHLVNHPPGMASSSSFLLILPSLSASNFLNHRLKSSMFMTRFPSTEKQQVLIAILAITSVFLGLHTLFVGWRRSLKEDFNFNPFIYDGITILILAIMPDKGLTGGIYVGKAYFVKER</sequence>
<keyword evidence="1" id="KW-0472">Membrane</keyword>
<accession>A0AAD6LR93</accession>